<evidence type="ECO:0000313" key="4">
    <source>
        <dbReference type="Proteomes" id="UP000007264"/>
    </source>
</evidence>
<dbReference type="KEGG" id="csl:COCSUDRAFT_45763"/>
<proteinExistence type="predicted"/>
<organism evidence="3 4">
    <name type="scientific">Coccomyxa subellipsoidea (strain C-169)</name>
    <name type="common">Green microalga</name>
    <dbReference type="NCBI Taxonomy" id="574566"/>
    <lineage>
        <taxon>Eukaryota</taxon>
        <taxon>Viridiplantae</taxon>
        <taxon>Chlorophyta</taxon>
        <taxon>core chlorophytes</taxon>
        <taxon>Trebouxiophyceae</taxon>
        <taxon>Trebouxiophyceae incertae sedis</taxon>
        <taxon>Coccomyxaceae</taxon>
        <taxon>Coccomyxa</taxon>
        <taxon>Coccomyxa subellipsoidea</taxon>
    </lineage>
</organism>
<feature type="region of interest" description="Disordered" evidence="1">
    <location>
        <begin position="88"/>
        <end position="131"/>
    </location>
</feature>
<dbReference type="GeneID" id="17045195"/>
<feature type="chain" id="PRO_5003636892" evidence="2">
    <location>
        <begin position="21"/>
        <end position="282"/>
    </location>
</feature>
<gene>
    <name evidence="3" type="ORF">COCSUDRAFT_45763</name>
</gene>
<keyword evidence="4" id="KW-1185">Reference proteome</keyword>
<dbReference type="EMBL" id="AGSI01000001">
    <property type="protein sequence ID" value="EIE27180.1"/>
    <property type="molecule type" value="Genomic_DNA"/>
</dbReference>
<reference evidence="3 4" key="1">
    <citation type="journal article" date="2012" name="Genome Biol.">
        <title>The genome of the polar eukaryotic microalga coccomyxa subellipsoidea reveals traits of cold adaptation.</title>
        <authorList>
            <person name="Blanc G."/>
            <person name="Agarkova I."/>
            <person name="Grimwood J."/>
            <person name="Kuo A."/>
            <person name="Brueggeman A."/>
            <person name="Dunigan D."/>
            <person name="Gurnon J."/>
            <person name="Ladunga I."/>
            <person name="Lindquist E."/>
            <person name="Lucas S."/>
            <person name="Pangilinan J."/>
            <person name="Proschold T."/>
            <person name="Salamov A."/>
            <person name="Schmutz J."/>
            <person name="Weeks D."/>
            <person name="Yamada T."/>
            <person name="Claverie J.M."/>
            <person name="Grigoriev I."/>
            <person name="Van Etten J."/>
            <person name="Lomsadze A."/>
            <person name="Borodovsky M."/>
        </authorList>
    </citation>
    <scope>NUCLEOTIDE SEQUENCE [LARGE SCALE GENOMIC DNA]</scope>
    <source>
        <strain evidence="3 4">C-169</strain>
    </source>
</reference>
<sequence>MARLWAAALLLLLAAAYVSARDLQQAAGNADPTSLAVKKNNNIPQQGSSSNINAQRAISNTNTGAVQATTIQPQSTERRTLDDVNAAAPTITDPATQTSVKPVASSRVVGDSAASPAGASPGSTVSAQPASSTQVGVVNPYDVVGANPLDREVITGDFISQLVGVRIATPFFGTGFNFCIDRYVGSFPKVGIVIPNPVVWLLPEFQDLAASLTTTLSLPDLLPHGAFVTPTSDGFLLNLPSFQPSQIPDLGIRYGIQIGQAFGYDFGYGIIKDICFVDFVIV</sequence>
<dbReference type="OrthoDB" id="10343292at2759"/>
<evidence type="ECO:0000256" key="1">
    <source>
        <dbReference type="SAM" id="MobiDB-lite"/>
    </source>
</evidence>
<dbReference type="Proteomes" id="UP000007264">
    <property type="component" value="Unassembled WGS sequence"/>
</dbReference>
<feature type="compositionally biased region" description="Low complexity" evidence="1">
    <location>
        <begin position="108"/>
        <end position="127"/>
    </location>
</feature>
<comment type="caution">
    <text evidence="3">The sequence shown here is derived from an EMBL/GenBank/DDBJ whole genome shotgun (WGS) entry which is preliminary data.</text>
</comment>
<dbReference type="AlphaFoldDB" id="I0Z961"/>
<feature type="signal peptide" evidence="2">
    <location>
        <begin position="1"/>
        <end position="20"/>
    </location>
</feature>
<evidence type="ECO:0000313" key="3">
    <source>
        <dbReference type="EMBL" id="EIE27180.1"/>
    </source>
</evidence>
<dbReference type="RefSeq" id="XP_005651724.1">
    <property type="nucleotide sequence ID" value="XM_005651667.1"/>
</dbReference>
<name>I0Z961_COCSC</name>
<evidence type="ECO:0000256" key="2">
    <source>
        <dbReference type="SAM" id="SignalP"/>
    </source>
</evidence>
<protein>
    <submittedName>
        <fullName evidence="3">Uncharacterized protein</fullName>
    </submittedName>
</protein>
<keyword evidence="2" id="KW-0732">Signal</keyword>
<accession>I0Z961</accession>